<proteinExistence type="predicted"/>
<organism evidence="1 2">
    <name type="scientific">Aulographum hederae CBS 113979</name>
    <dbReference type="NCBI Taxonomy" id="1176131"/>
    <lineage>
        <taxon>Eukaryota</taxon>
        <taxon>Fungi</taxon>
        <taxon>Dikarya</taxon>
        <taxon>Ascomycota</taxon>
        <taxon>Pezizomycotina</taxon>
        <taxon>Dothideomycetes</taxon>
        <taxon>Pleosporomycetidae</taxon>
        <taxon>Aulographales</taxon>
        <taxon>Aulographaceae</taxon>
    </lineage>
</organism>
<dbReference type="Proteomes" id="UP000800041">
    <property type="component" value="Unassembled WGS sequence"/>
</dbReference>
<name>A0A6G1GT64_9PEZI</name>
<protein>
    <submittedName>
        <fullName evidence="1">Uncharacterized protein</fullName>
    </submittedName>
</protein>
<keyword evidence="2" id="KW-1185">Reference proteome</keyword>
<accession>A0A6G1GT64</accession>
<evidence type="ECO:0000313" key="2">
    <source>
        <dbReference type="Proteomes" id="UP000800041"/>
    </source>
</evidence>
<gene>
    <name evidence="1" type="ORF">K402DRAFT_152429</name>
</gene>
<sequence length="76" mass="8487">MRHRLPVSVWAGVSSSRSRWLRLELGRLPRISSQEDRTAAQATFIGLGMRAIQRIKSPGQTGIGAGRWTIRSRLST</sequence>
<evidence type="ECO:0000313" key="1">
    <source>
        <dbReference type="EMBL" id="KAF1983938.1"/>
    </source>
</evidence>
<dbReference type="EMBL" id="ML977171">
    <property type="protein sequence ID" value="KAF1983938.1"/>
    <property type="molecule type" value="Genomic_DNA"/>
</dbReference>
<reference evidence="1" key="1">
    <citation type="journal article" date="2020" name="Stud. Mycol.">
        <title>101 Dothideomycetes genomes: a test case for predicting lifestyles and emergence of pathogens.</title>
        <authorList>
            <person name="Haridas S."/>
            <person name="Albert R."/>
            <person name="Binder M."/>
            <person name="Bloem J."/>
            <person name="Labutti K."/>
            <person name="Salamov A."/>
            <person name="Andreopoulos B."/>
            <person name="Baker S."/>
            <person name="Barry K."/>
            <person name="Bills G."/>
            <person name="Bluhm B."/>
            <person name="Cannon C."/>
            <person name="Castanera R."/>
            <person name="Culley D."/>
            <person name="Daum C."/>
            <person name="Ezra D."/>
            <person name="Gonzalez J."/>
            <person name="Henrissat B."/>
            <person name="Kuo A."/>
            <person name="Liang C."/>
            <person name="Lipzen A."/>
            <person name="Lutzoni F."/>
            <person name="Magnuson J."/>
            <person name="Mondo S."/>
            <person name="Nolan M."/>
            <person name="Ohm R."/>
            <person name="Pangilinan J."/>
            <person name="Park H.-J."/>
            <person name="Ramirez L."/>
            <person name="Alfaro M."/>
            <person name="Sun H."/>
            <person name="Tritt A."/>
            <person name="Yoshinaga Y."/>
            <person name="Zwiers L.-H."/>
            <person name="Turgeon B."/>
            <person name="Goodwin S."/>
            <person name="Spatafora J."/>
            <person name="Crous P."/>
            <person name="Grigoriev I."/>
        </authorList>
    </citation>
    <scope>NUCLEOTIDE SEQUENCE</scope>
    <source>
        <strain evidence="1">CBS 113979</strain>
    </source>
</reference>
<dbReference type="AlphaFoldDB" id="A0A6G1GT64"/>